<dbReference type="Proteomes" id="UP000814033">
    <property type="component" value="Unassembled WGS sequence"/>
</dbReference>
<name>A0ACB8RTM2_9AGAM</name>
<gene>
    <name evidence="1" type="ORF">FA95DRAFT_1606295</name>
</gene>
<comment type="caution">
    <text evidence="1">The sequence shown here is derived from an EMBL/GenBank/DDBJ whole genome shotgun (WGS) entry which is preliminary data.</text>
</comment>
<keyword evidence="2" id="KW-1185">Reference proteome</keyword>
<dbReference type="EMBL" id="MU275909">
    <property type="protein sequence ID" value="KAI0047202.1"/>
    <property type="molecule type" value="Genomic_DNA"/>
</dbReference>
<evidence type="ECO:0000313" key="1">
    <source>
        <dbReference type="EMBL" id="KAI0047202.1"/>
    </source>
</evidence>
<accession>A0ACB8RTM2</accession>
<organism evidence="1 2">
    <name type="scientific">Auriscalpium vulgare</name>
    <dbReference type="NCBI Taxonomy" id="40419"/>
    <lineage>
        <taxon>Eukaryota</taxon>
        <taxon>Fungi</taxon>
        <taxon>Dikarya</taxon>
        <taxon>Basidiomycota</taxon>
        <taxon>Agaricomycotina</taxon>
        <taxon>Agaricomycetes</taxon>
        <taxon>Russulales</taxon>
        <taxon>Auriscalpiaceae</taxon>
        <taxon>Auriscalpium</taxon>
    </lineage>
</organism>
<proteinExistence type="predicted"/>
<evidence type="ECO:0000313" key="2">
    <source>
        <dbReference type="Proteomes" id="UP000814033"/>
    </source>
</evidence>
<sequence length="158" mass="15792">MRASTTFAFILLACSEAIAAPVDGQGGSPIGFGAVRAARQLALAMEGGPPIGFGSAQSGRVRPGQPGNSGLPTPVSNPGPVFHFGPGIVIPPRSVSDALPRELDARSPIVNVGPRPALPFKIAPGLVIPGADNGFVFPEPSEEAGPAPTAGSPRSNVA</sequence>
<protein>
    <submittedName>
        <fullName evidence="1">Uncharacterized protein</fullName>
    </submittedName>
</protein>
<reference evidence="1" key="2">
    <citation type="journal article" date="2022" name="New Phytol.">
        <title>Evolutionary transition to the ectomycorrhizal habit in the genomes of a hyperdiverse lineage of mushroom-forming fungi.</title>
        <authorList>
            <person name="Looney B."/>
            <person name="Miyauchi S."/>
            <person name="Morin E."/>
            <person name="Drula E."/>
            <person name="Courty P.E."/>
            <person name="Kohler A."/>
            <person name="Kuo A."/>
            <person name="LaButti K."/>
            <person name="Pangilinan J."/>
            <person name="Lipzen A."/>
            <person name="Riley R."/>
            <person name="Andreopoulos W."/>
            <person name="He G."/>
            <person name="Johnson J."/>
            <person name="Nolan M."/>
            <person name="Tritt A."/>
            <person name="Barry K.W."/>
            <person name="Grigoriev I.V."/>
            <person name="Nagy L.G."/>
            <person name="Hibbett D."/>
            <person name="Henrissat B."/>
            <person name="Matheny P.B."/>
            <person name="Labbe J."/>
            <person name="Martin F.M."/>
        </authorList>
    </citation>
    <scope>NUCLEOTIDE SEQUENCE</scope>
    <source>
        <strain evidence="1">FP105234-sp</strain>
    </source>
</reference>
<reference evidence="1" key="1">
    <citation type="submission" date="2021-02" db="EMBL/GenBank/DDBJ databases">
        <authorList>
            <consortium name="DOE Joint Genome Institute"/>
            <person name="Ahrendt S."/>
            <person name="Looney B.P."/>
            <person name="Miyauchi S."/>
            <person name="Morin E."/>
            <person name="Drula E."/>
            <person name="Courty P.E."/>
            <person name="Chicoki N."/>
            <person name="Fauchery L."/>
            <person name="Kohler A."/>
            <person name="Kuo A."/>
            <person name="Labutti K."/>
            <person name="Pangilinan J."/>
            <person name="Lipzen A."/>
            <person name="Riley R."/>
            <person name="Andreopoulos W."/>
            <person name="He G."/>
            <person name="Johnson J."/>
            <person name="Barry K.W."/>
            <person name="Grigoriev I.V."/>
            <person name="Nagy L."/>
            <person name="Hibbett D."/>
            <person name="Henrissat B."/>
            <person name="Matheny P.B."/>
            <person name="Labbe J."/>
            <person name="Martin F."/>
        </authorList>
    </citation>
    <scope>NUCLEOTIDE SEQUENCE</scope>
    <source>
        <strain evidence="1">FP105234-sp</strain>
    </source>
</reference>